<dbReference type="InterPro" id="IPR027417">
    <property type="entry name" value="P-loop_NTPase"/>
</dbReference>
<keyword evidence="7" id="KW-0406">Ion transport</keyword>
<keyword evidence="1" id="KW-0813">Transport</keyword>
<evidence type="ECO:0000256" key="3">
    <source>
        <dbReference type="ARBA" id="ARBA00022496"/>
    </source>
</evidence>
<dbReference type="PANTHER" id="PTHR42781">
    <property type="entry name" value="SPERMIDINE/PUTRESCINE IMPORT ATP-BINDING PROTEIN POTA"/>
    <property type="match status" value="1"/>
</dbReference>
<dbReference type="Proteomes" id="UP001222800">
    <property type="component" value="Chromosome"/>
</dbReference>
<keyword evidence="6" id="KW-0408">Iron</keyword>
<keyword evidence="2" id="KW-1003">Cell membrane</keyword>
<evidence type="ECO:0000256" key="8">
    <source>
        <dbReference type="ARBA" id="ARBA00023136"/>
    </source>
</evidence>
<gene>
    <name evidence="10" type="ORF">P4S50_05995</name>
</gene>
<evidence type="ECO:0000256" key="6">
    <source>
        <dbReference type="ARBA" id="ARBA00023004"/>
    </source>
</evidence>
<dbReference type="InterPro" id="IPR017871">
    <property type="entry name" value="ABC_transporter-like_CS"/>
</dbReference>
<evidence type="ECO:0000256" key="5">
    <source>
        <dbReference type="ARBA" id="ARBA00022840"/>
    </source>
</evidence>
<dbReference type="Gene3D" id="3.40.50.300">
    <property type="entry name" value="P-loop containing nucleotide triphosphate hydrolases"/>
    <property type="match status" value="1"/>
</dbReference>
<keyword evidence="8" id="KW-0472">Membrane</keyword>
<dbReference type="InterPro" id="IPR003439">
    <property type="entry name" value="ABC_transporter-like_ATP-bd"/>
</dbReference>
<dbReference type="SMART" id="SM00382">
    <property type="entry name" value="AAA"/>
    <property type="match status" value="1"/>
</dbReference>
<dbReference type="EMBL" id="CP120733">
    <property type="protein sequence ID" value="WFD11625.1"/>
    <property type="molecule type" value="Genomic_DNA"/>
</dbReference>
<proteinExistence type="predicted"/>
<sequence>MTKLCLKNIKKTYGKHDKRSEFDLNIDELKIEYRDFFGIVGGSGCGKTTLLKIIAGLTDLDYGEICMDQKIINQILPQRRNIGMIFQENLLFPHMNVYENIGFGLKIKKVGKKEISKLIDDVLQSVGLKGFEKRYPNELSGGQKQRVSLARALVLKPELLLMDEPFSALDPRLREEMRSLILKIHKEYNMTIVFVTHDIEEAFNLFNNMIIMKEGRIVQNGSPMQIYENPINTYVAKFMGINNILYGNIINKIFISNDLNINLDRFTEDNLSGNLILKPECLKVLKFDNCCEHINIFEGIIKECSFRKGFIDFKVDINSTEFEIIQVYESDIEFKVGERVLVKYDEKGLIFIADEGEIQC</sequence>
<dbReference type="InterPro" id="IPR003593">
    <property type="entry name" value="AAA+_ATPase"/>
</dbReference>
<dbReference type="PANTHER" id="PTHR42781:SF4">
    <property type="entry name" value="SPERMIDINE_PUTRESCINE IMPORT ATP-BINDING PROTEIN POTA"/>
    <property type="match status" value="1"/>
</dbReference>
<evidence type="ECO:0000256" key="7">
    <source>
        <dbReference type="ARBA" id="ARBA00023065"/>
    </source>
</evidence>
<evidence type="ECO:0000313" key="11">
    <source>
        <dbReference type="Proteomes" id="UP001222800"/>
    </source>
</evidence>
<keyword evidence="11" id="KW-1185">Reference proteome</keyword>
<name>A0ABY8EKC0_9FIRM</name>
<dbReference type="SUPFAM" id="SSF52540">
    <property type="entry name" value="P-loop containing nucleoside triphosphate hydrolases"/>
    <property type="match status" value="1"/>
</dbReference>
<dbReference type="GO" id="GO:0005524">
    <property type="term" value="F:ATP binding"/>
    <property type="evidence" value="ECO:0007669"/>
    <property type="project" value="UniProtKB-KW"/>
</dbReference>
<evidence type="ECO:0000256" key="1">
    <source>
        <dbReference type="ARBA" id="ARBA00022448"/>
    </source>
</evidence>
<evidence type="ECO:0000256" key="2">
    <source>
        <dbReference type="ARBA" id="ARBA00022475"/>
    </source>
</evidence>
<reference evidence="10 11" key="1">
    <citation type="submission" date="2023-03" db="EMBL/GenBank/DDBJ databases">
        <title>Complete genome sequence of Tepidibacter sp. SWIR-1, isolated from a deep-sea hydrothermal vent.</title>
        <authorList>
            <person name="Li X."/>
        </authorList>
    </citation>
    <scope>NUCLEOTIDE SEQUENCE [LARGE SCALE GENOMIC DNA]</scope>
    <source>
        <strain evidence="10 11">SWIR-1</strain>
    </source>
</reference>
<evidence type="ECO:0000259" key="9">
    <source>
        <dbReference type="PROSITE" id="PS50893"/>
    </source>
</evidence>
<protein>
    <submittedName>
        <fullName evidence="10">ABC transporter ATP-binding protein</fullName>
    </submittedName>
</protein>
<keyword evidence="4" id="KW-0547">Nucleotide-binding</keyword>
<organism evidence="10 11">
    <name type="scientific">Tepidibacter hydrothermalis</name>
    <dbReference type="NCBI Taxonomy" id="3036126"/>
    <lineage>
        <taxon>Bacteria</taxon>
        <taxon>Bacillati</taxon>
        <taxon>Bacillota</taxon>
        <taxon>Clostridia</taxon>
        <taxon>Peptostreptococcales</taxon>
        <taxon>Peptostreptococcaceae</taxon>
        <taxon>Tepidibacter</taxon>
    </lineage>
</organism>
<evidence type="ECO:0000313" key="10">
    <source>
        <dbReference type="EMBL" id="WFD11625.1"/>
    </source>
</evidence>
<dbReference type="RefSeq" id="WP_277733727.1">
    <property type="nucleotide sequence ID" value="NZ_CP120733.1"/>
</dbReference>
<dbReference type="PROSITE" id="PS50893">
    <property type="entry name" value="ABC_TRANSPORTER_2"/>
    <property type="match status" value="1"/>
</dbReference>
<evidence type="ECO:0000256" key="4">
    <source>
        <dbReference type="ARBA" id="ARBA00022741"/>
    </source>
</evidence>
<keyword evidence="5 10" id="KW-0067">ATP-binding</keyword>
<dbReference type="CDD" id="cd03259">
    <property type="entry name" value="ABC_Carb_Solutes_like"/>
    <property type="match status" value="1"/>
</dbReference>
<dbReference type="InterPro" id="IPR050093">
    <property type="entry name" value="ABC_SmlMolc_Importer"/>
</dbReference>
<dbReference type="PROSITE" id="PS00211">
    <property type="entry name" value="ABC_TRANSPORTER_1"/>
    <property type="match status" value="1"/>
</dbReference>
<accession>A0ABY8EKC0</accession>
<feature type="domain" description="ABC transporter" evidence="9">
    <location>
        <begin position="4"/>
        <end position="239"/>
    </location>
</feature>
<keyword evidence="3" id="KW-0410">Iron transport</keyword>
<dbReference type="Pfam" id="PF00005">
    <property type="entry name" value="ABC_tran"/>
    <property type="match status" value="1"/>
</dbReference>
<dbReference type="InterPro" id="IPR015853">
    <property type="entry name" value="ABC_transpr_FbpC"/>
</dbReference>